<feature type="region of interest" description="Disordered" evidence="4">
    <location>
        <begin position="482"/>
        <end position="501"/>
    </location>
</feature>
<evidence type="ECO:0000256" key="3">
    <source>
        <dbReference type="ARBA" id="ARBA00023157"/>
    </source>
</evidence>
<dbReference type="EMBL" id="MU404355">
    <property type="protein sequence ID" value="KAI1611799.1"/>
    <property type="molecule type" value="Genomic_DNA"/>
</dbReference>
<dbReference type="GO" id="GO:0005576">
    <property type="term" value="C:extracellular region"/>
    <property type="evidence" value="ECO:0007669"/>
    <property type="project" value="InterPro"/>
</dbReference>
<dbReference type="SUPFAM" id="SSF57180">
    <property type="entry name" value="Cellulose-binding domain"/>
    <property type="match status" value="1"/>
</dbReference>
<protein>
    <recommendedName>
        <fullName evidence="10">CBM1 domain-containing protein</fullName>
    </recommendedName>
</protein>
<evidence type="ECO:0000259" key="6">
    <source>
        <dbReference type="PROSITE" id="PS50948"/>
    </source>
</evidence>
<evidence type="ECO:0000256" key="2">
    <source>
        <dbReference type="ARBA" id="ARBA00022737"/>
    </source>
</evidence>
<dbReference type="Proteomes" id="UP001203852">
    <property type="component" value="Unassembled WGS sequence"/>
</dbReference>
<evidence type="ECO:0000313" key="8">
    <source>
        <dbReference type="EMBL" id="KAI1611799.1"/>
    </source>
</evidence>
<dbReference type="Pfam" id="PF14295">
    <property type="entry name" value="PAN_4"/>
    <property type="match status" value="3"/>
</dbReference>
<dbReference type="Gene3D" id="3.50.4.10">
    <property type="entry name" value="Hepatocyte Growth Factor"/>
    <property type="match status" value="3"/>
</dbReference>
<reference evidence="8" key="1">
    <citation type="journal article" date="2022" name="bioRxiv">
        <title>Deciphering the potential niche of two novel black yeast fungi from a biological soil crust based on their genomes, phenotypes, and melanin regulation.</title>
        <authorList>
            <consortium name="DOE Joint Genome Institute"/>
            <person name="Carr E.C."/>
            <person name="Barton Q."/>
            <person name="Grambo S."/>
            <person name="Sullivan M."/>
            <person name="Renfro C.M."/>
            <person name="Kuo A."/>
            <person name="Pangilinan J."/>
            <person name="Lipzen A."/>
            <person name="Keymanesh K."/>
            <person name="Savage E."/>
            <person name="Barry K."/>
            <person name="Grigoriev I.V."/>
            <person name="Riekhof W.R."/>
            <person name="Harris S.S."/>
        </authorList>
    </citation>
    <scope>NUCLEOTIDE SEQUENCE</scope>
    <source>
        <strain evidence="8">JF 03-4F</strain>
    </source>
</reference>
<feature type="domain" description="Apple" evidence="6">
    <location>
        <begin position="31"/>
        <end position="110"/>
    </location>
</feature>
<feature type="chain" id="PRO_5042894220" description="CBM1 domain-containing protein" evidence="5">
    <location>
        <begin position="21"/>
        <end position="606"/>
    </location>
</feature>
<feature type="region of interest" description="Disordered" evidence="4">
    <location>
        <begin position="435"/>
        <end position="472"/>
    </location>
</feature>
<gene>
    <name evidence="8" type="ORF">EDD36DRAFT_267281</name>
</gene>
<dbReference type="GO" id="GO:0005975">
    <property type="term" value="P:carbohydrate metabolic process"/>
    <property type="evidence" value="ECO:0007669"/>
    <property type="project" value="InterPro"/>
</dbReference>
<dbReference type="AlphaFoldDB" id="A0AAN6IDP2"/>
<evidence type="ECO:0000256" key="1">
    <source>
        <dbReference type="ARBA" id="ARBA00022729"/>
    </source>
</evidence>
<dbReference type="SMART" id="SM00223">
    <property type="entry name" value="APPLE"/>
    <property type="match status" value="3"/>
</dbReference>
<organism evidence="8 9">
    <name type="scientific">Exophiala viscosa</name>
    <dbReference type="NCBI Taxonomy" id="2486360"/>
    <lineage>
        <taxon>Eukaryota</taxon>
        <taxon>Fungi</taxon>
        <taxon>Dikarya</taxon>
        <taxon>Ascomycota</taxon>
        <taxon>Pezizomycotina</taxon>
        <taxon>Eurotiomycetes</taxon>
        <taxon>Chaetothyriomycetidae</taxon>
        <taxon>Chaetothyriales</taxon>
        <taxon>Herpotrichiellaceae</taxon>
        <taxon>Exophiala</taxon>
    </lineage>
</organism>
<dbReference type="GO" id="GO:0006508">
    <property type="term" value="P:proteolysis"/>
    <property type="evidence" value="ECO:0007669"/>
    <property type="project" value="InterPro"/>
</dbReference>
<sequence length="606" mass="61238">MQMWKSTLTVAATLLQLTQASPTPLISRSDCTDGEVYNGFTIYCATDLAGGDLSTTQATTLDGCIDTCVSTTDCVAVSYVAPFCYLKNVAEGTSSSANVIAAMIESTGPCSSDSSASSYTSGDDTFSVTCGWDYSGYDISNEQTTTFEGCMNACAADSQCYAVSYTTGSWCYLKSAGVGGSASAGVGGSANADVNAASLPFSSTTTTTTTSTTTATSSTTTTAVATGLCINDQGDGSSFTSGSKTYTISCGFDYYGYDISMVQTSTFEDCVSACSSDSDCTALSWTISGFCYMKNGVSVGDADADVMGAYVPSASSTTTTTTSTTTTGTTSSTTTTTTAPSTTTTTTTSSLTPSTTTSTTSSSTTPSTTTSTTSSTTSSTTTSTTSSTTTSTTSSTTTSTATPTTTSTTTTTTTVPTTTTTTTTTTTLTTTSTTTANTSASTTTSTTTSTVPTTTTSSTSTTTTSTTTSTTTVVPTTTTTTTIPTTTTTSTSSSTTTTTTTTVPITTTTTTTPSTTTTVPTTTTTLVTSTTTSKATTTSTTSTTTTSTTKTTTTKATTTTTSTSSKSTCATANAQCGGWFWNGATCCSSGYKCQEQNIFYWECVRN</sequence>
<evidence type="ECO:0000259" key="7">
    <source>
        <dbReference type="PROSITE" id="PS51164"/>
    </source>
</evidence>
<dbReference type="InterPro" id="IPR000254">
    <property type="entry name" value="CBD"/>
</dbReference>
<keyword evidence="2" id="KW-0677">Repeat</keyword>
<evidence type="ECO:0000256" key="5">
    <source>
        <dbReference type="SAM" id="SignalP"/>
    </source>
</evidence>
<feature type="domain" description="CBM1" evidence="7">
    <location>
        <begin position="568"/>
        <end position="604"/>
    </location>
</feature>
<evidence type="ECO:0000313" key="9">
    <source>
        <dbReference type="Proteomes" id="UP001203852"/>
    </source>
</evidence>
<feature type="signal peptide" evidence="5">
    <location>
        <begin position="1"/>
        <end position="20"/>
    </location>
</feature>
<dbReference type="InterPro" id="IPR000177">
    <property type="entry name" value="Apple"/>
</dbReference>
<dbReference type="InterPro" id="IPR035971">
    <property type="entry name" value="CBD_sf"/>
</dbReference>
<keyword evidence="9" id="KW-1185">Reference proteome</keyword>
<keyword evidence="1 5" id="KW-0732">Signal</keyword>
<dbReference type="Pfam" id="PF00734">
    <property type="entry name" value="CBM_1"/>
    <property type="match status" value="1"/>
</dbReference>
<dbReference type="PROSITE" id="PS51164">
    <property type="entry name" value="CBM1_2"/>
    <property type="match status" value="1"/>
</dbReference>
<evidence type="ECO:0008006" key="10">
    <source>
        <dbReference type="Google" id="ProtNLM"/>
    </source>
</evidence>
<feature type="region of interest" description="Disordered" evidence="4">
    <location>
        <begin position="313"/>
        <end position="423"/>
    </location>
</feature>
<name>A0AAN6IDP2_9EURO</name>
<dbReference type="SMART" id="SM00236">
    <property type="entry name" value="fCBD"/>
    <property type="match status" value="1"/>
</dbReference>
<dbReference type="GO" id="GO:0030248">
    <property type="term" value="F:cellulose binding"/>
    <property type="evidence" value="ECO:0007669"/>
    <property type="project" value="InterPro"/>
</dbReference>
<dbReference type="PROSITE" id="PS50948">
    <property type="entry name" value="PAN"/>
    <property type="match status" value="1"/>
</dbReference>
<proteinExistence type="predicted"/>
<accession>A0AAN6IDP2</accession>
<comment type="caution">
    <text evidence="8">The sequence shown here is derived from an EMBL/GenBank/DDBJ whole genome shotgun (WGS) entry which is preliminary data.</text>
</comment>
<dbReference type="InterPro" id="IPR003609">
    <property type="entry name" value="Pan_app"/>
</dbReference>
<evidence type="ECO:0000256" key="4">
    <source>
        <dbReference type="SAM" id="MobiDB-lite"/>
    </source>
</evidence>
<keyword evidence="3" id="KW-1015">Disulfide bond</keyword>